<keyword evidence="3" id="KW-1185">Reference proteome</keyword>
<feature type="non-terminal residue" evidence="2">
    <location>
        <position position="1"/>
    </location>
</feature>
<evidence type="ECO:0000313" key="2">
    <source>
        <dbReference type="EMBL" id="TGZ80340.1"/>
    </source>
</evidence>
<reference evidence="2 3" key="1">
    <citation type="submission" date="2019-04" db="EMBL/GenBank/DDBJ databases">
        <title>Comparative genomics and transcriptomics to analyze fruiting body development in filamentous ascomycetes.</title>
        <authorList>
            <consortium name="DOE Joint Genome Institute"/>
            <person name="Lutkenhaus R."/>
            <person name="Traeger S."/>
            <person name="Breuer J."/>
            <person name="Kuo A."/>
            <person name="Lipzen A."/>
            <person name="Pangilinan J."/>
            <person name="Dilworth D."/>
            <person name="Sandor L."/>
            <person name="Poggeler S."/>
            <person name="Barry K."/>
            <person name="Grigoriev I.V."/>
            <person name="Nowrousian M."/>
        </authorList>
    </citation>
    <scope>NUCLEOTIDE SEQUENCE [LARGE SCALE GENOMIC DNA]</scope>
    <source>
        <strain evidence="2 3">CBS 389.68</strain>
    </source>
</reference>
<evidence type="ECO:0000256" key="1">
    <source>
        <dbReference type="SAM" id="MobiDB-lite"/>
    </source>
</evidence>
<feature type="region of interest" description="Disordered" evidence="1">
    <location>
        <begin position="123"/>
        <end position="160"/>
    </location>
</feature>
<accession>A0A4S2MUV0</accession>
<dbReference type="InParanoid" id="A0A4S2MUV0"/>
<protein>
    <submittedName>
        <fullName evidence="2">Uncharacterized protein</fullName>
    </submittedName>
</protein>
<evidence type="ECO:0000313" key="3">
    <source>
        <dbReference type="Proteomes" id="UP000298138"/>
    </source>
</evidence>
<feature type="compositionally biased region" description="Pro residues" evidence="1">
    <location>
        <begin position="7"/>
        <end position="22"/>
    </location>
</feature>
<proteinExistence type="predicted"/>
<feature type="region of interest" description="Disordered" evidence="1">
    <location>
        <begin position="1"/>
        <end position="39"/>
    </location>
</feature>
<feature type="compositionally biased region" description="Polar residues" evidence="1">
    <location>
        <begin position="139"/>
        <end position="148"/>
    </location>
</feature>
<gene>
    <name evidence="2" type="ORF">EX30DRAFT_57312</name>
</gene>
<dbReference type="EMBL" id="ML220125">
    <property type="protein sequence ID" value="TGZ80340.1"/>
    <property type="molecule type" value="Genomic_DNA"/>
</dbReference>
<dbReference type="AlphaFoldDB" id="A0A4S2MUV0"/>
<feature type="compositionally biased region" description="Low complexity" evidence="1">
    <location>
        <begin position="123"/>
        <end position="135"/>
    </location>
</feature>
<sequence>PVTAPTHPRPPNQPASQPPYPTPVLSVQPSLPRCPPPPLPLSDLPSPIVHRPHASYTPSISSSHCCSLISVKRKENRPLPAPRCTHAPGKNSIRTQHNTDADINILNIVTIINVLVTCCAPSSPSSSLSAARSPPTGFIQPTSKTAHPTPSPAIPVAPSN</sequence>
<name>A0A4S2MUV0_9PEZI</name>
<feature type="compositionally biased region" description="Pro residues" evidence="1">
    <location>
        <begin position="149"/>
        <end position="160"/>
    </location>
</feature>
<dbReference type="Proteomes" id="UP000298138">
    <property type="component" value="Unassembled WGS sequence"/>
</dbReference>
<organism evidence="2 3">
    <name type="scientific">Ascodesmis nigricans</name>
    <dbReference type="NCBI Taxonomy" id="341454"/>
    <lineage>
        <taxon>Eukaryota</taxon>
        <taxon>Fungi</taxon>
        <taxon>Dikarya</taxon>
        <taxon>Ascomycota</taxon>
        <taxon>Pezizomycotina</taxon>
        <taxon>Pezizomycetes</taxon>
        <taxon>Pezizales</taxon>
        <taxon>Ascodesmidaceae</taxon>
        <taxon>Ascodesmis</taxon>
    </lineage>
</organism>